<dbReference type="CDD" id="cd06127">
    <property type="entry name" value="DEDDh"/>
    <property type="match status" value="1"/>
</dbReference>
<organism evidence="6 7">
    <name type="scientific">Rhodococcus qingshengii</name>
    <dbReference type="NCBI Taxonomy" id="334542"/>
    <lineage>
        <taxon>Bacteria</taxon>
        <taxon>Bacillati</taxon>
        <taxon>Actinomycetota</taxon>
        <taxon>Actinomycetes</taxon>
        <taxon>Mycobacteriales</taxon>
        <taxon>Nocardiaceae</taxon>
        <taxon>Rhodococcus</taxon>
        <taxon>Rhodococcus erythropolis group</taxon>
    </lineage>
</organism>
<feature type="region of interest" description="Disordered" evidence="4">
    <location>
        <begin position="189"/>
        <end position="218"/>
    </location>
</feature>
<dbReference type="Pfam" id="PF00929">
    <property type="entry name" value="RNase_T"/>
    <property type="match status" value="1"/>
</dbReference>
<dbReference type="AlphaFoldDB" id="A0A2A5J466"/>
<dbReference type="GO" id="GO:0003676">
    <property type="term" value="F:nucleic acid binding"/>
    <property type="evidence" value="ECO:0007669"/>
    <property type="project" value="InterPro"/>
</dbReference>
<sequence>MCIGANQPGGPRRCSADAAARCSRTGRAATHAAAYADALSAESVYDTEHLELLELQRKAVMGETLTDDEQTQLRAGIQLPVSAIPDGSEFGRDYAAEYPKHRQDMIDAGFEPSTLAEYASSEDAAEAAYEEWRDDQFEEEMQASYREWTADTASGYYLRRQRSDELDQAREHAATLDVDEARAVLDERAQSPEHQQLLKARDHAHSAEHDAERGWDAVKNSTDIEAVSSARDRLHDAHCDRLVADDDLNAYANESAQYAARVSELSTPPVYSGTTIGDSTNSGTHVPGSEAELRARQDGIPGTHIGAAAGAKDPNSPHTATSAKLSAINAVTDDDINRAHLTHTQHTGREGRAAAWEHTTAADFAAANPDLSVQSSPGIWRNNERPWQQTELTAVTSSDGNTPDGALIVKHATANDGYGADVPPHVRAEAANALDATGLKHADIAVNIDGHTYRQYRIHADEPLTGLTQPATMPELREKLDNRWNSWQTEKTNPPQPAHNDGTFSWTKAPRAESGHAKNRATAAELAAYRGISTAQAHEMISAEVASGKSADDAVRNLYTSYNPAADTRRRFVVADIETNSLSAGRGEIIQTGAVVMNGQGKVIERIDELHGIDARTARTIGTGAKDVHRINYQDIHGKPPFAQSQAKTRLQELLSDPNTTMVAHNASFERQYFAANGVSADRVIDTMTLSRRFDHNSTGARLADFTAAHGVEYRDAHNAFKDAHMTARALLGFWRDQHK</sequence>
<feature type="compositionally biased region" description="Basic and acidic residues" evidence="4">
    <location>
        <begin position="199"/>
        <end position="216"/>
    </location>
</feature>
<proteinExistence type="predicted"/>
<dbReference type="InterPro" id="IPR013520">
    <property type="entry name" value="Ribonucl_H"/>
</dbReference>
<keyword evidence="3" id="KW-0269">Exonuclease</keyword>
<evidence type="ECO:0000256" key="1">
    <source>
        <dbReference type="ARBA" id="ARBA00022722"/>
    </source>
</evidence>
<name>A0A2A5J466_RHOSG</name>
<feature type="compositionally biased region" description="Polar residues" evidence="4">
    <location>
        <begin position="272"/>
        <end position="284"/>
    </location>
</feature>
<evidence type="ECO:0000256" key="3">
    <source>
        <dbReference type="ARBA" id="ARBA00022839"/>
    </source>
</evidence>
<gene>
    <name evidence="6" type="ORF">CHR55_26205</name>
</gene>
<dbReference type="Gene3D" id="3.30.420.10">
    <property type="entry name" value="Ribonuclease H-like superfamily/Ribonuclease H"/>
    <property type="match status" value="1"/>
</dbReference>
<keyword evidence="2" id="KW-0378">Hydrolase</keyword>
<feature type="region of interest" description="Disordered" evidence="4">
    <location>
        <begin position="301"/>
        <end position="322"/>
    </location>
</feature>
<keyword evidence="1" id="KW-0540">Nuclease</keyword>
<evidence type="ECO:0000259" key="5">
    <source>
        <dbReference type="SMART" id="SM00479"/>
    </source>
</evidence>
<evidence type="ECO:0000313" key="6">
    <source>
        <dbReference type="EMBL" id="PCK24385.1"/>
    </source>
</evidence>
<dbReference type="GO" id="GO:0008408">
    <property type="term" value="F:3'-5' exonuclease activity"/>
    <property type="evidence" value="ECO:0007669"/>
    <property type="project" value="TreeGrafter"/>
</dbReference>
<evidence type="ECO:0000256" key="2">
    <source>
        <dbReference type="ARBA" id="ARBA00022801"/>
    </source>
</evidence>
<dbReference type="PANTHER" id="PTHR30231">
    <property type="entry name" value="DNA POLYMERASE III SUBUNIT EPSILON"/>
    <property type="match status" value="1"/>
</dbReference>
<dbReference type="EMBL" id="NOVD01000031">
    <property type="protein sequence ID" value="PCK24385.1"/>
    <property type="molecule type" value="Genomic_DNA"/>
</dbReference>
<evidence type="ECO:0000256" key="4">
    <source>
        <dbReference type="SAM" id="MobiDB-lite"/>
    </source>
</evidence>
<dbReference type="SUPFAM" id="SSF53098">
    <property type="entry name" value="Ribonuclease H-like"/>
    <property type="match status" value="1"/>
</dbReference>
<dbReference type="RefSeq" id="WP_099698419.1">
    <property type="nucleotide sequence ID" value="NZ_NOVD01000031.1"/>
</dbReference>
<accession>A0A2A5J466</accession>
<feature type="domain" description="Exonuclease" evidence="5">
    <location>
        <begin position="571"/>
        <end position="740"/>
    </location>
</feature>
<dbReference type="InterPro" id="IPR036397">
    <property type="entry name" value="RNaseH_sf"/>
</dbReference>
<comment type="caution">
    <text evidence="6">The sequence shown here is derived from an EMBL/GenBank/DDBJ whole genome shotgun (WGS) entry which is preliminary data.</text>
</comment>
<feature type="region of interest" description="Disordered" evidence="4">
    <location>
        <begin position="488"/>
        <end position="519"/>
    </location>
</feature>
<feature type="region of interest" description="Disordered" evidence="4">
    <location>
        <begin position="270"/>
        <end position="289"/>
    </location>
</feature>
<dbReference type="InterPro" id="IPR012337">
    <property type="entry name" value="RNaseH-like_sf"/>
</dbReference>
<protein>
    <recommendedName>
        <fullName evidence="5">Exonuclease domain-containing protein</fullName>
    </recommendedName>
</protein>
<dbReference type="Proteomes" id="UP000230886">
    <property type="component" value="Unassembled WGS sequence"/>
</dbReference>
<dbReference type="PANTHER" id="PTHR30231:SF4">
    <property type="entry name" value="PROTEIN NEN2"/>
    <property type="match status" value="1"/>
</dbReference>
<dbReference type="SMART" id="SM00479">
    <property type="entry name" value="EXOIII"/>
    <property type="match status" value="1"/>
</dbReference>
<reference evidence="6 7" key="1">
    <citation type="submission" date="2017-07" db="EMBL/GenBank/DDBJ databases">
        <title>Draft sequence of Rhodococcus enclensis 23b-28.</title>
        <authorList>
            <person name="Besaury L."/>
            <person name="Sancelme M."/>
            <person name="Amato P."/>
            <person name="Lallement A."/>
            <person name="Delort A.-M."/>
        </authorList>
    </citation>
    <scope>NUCLEOTIDE SEQUENCE [LARGE SCALE GENOMIC DNA]</scope>
    <source>
        <strain evidence="6 7">23b-28</strain>
    </source>
</reference>
<evidence type="ECO:0000313" key="7">
    <source>
        <dbReference type="Proteomes" id="UP000230886"/>
    </source>
</evidence>